<keyword evidence="1 2" id="KW-0597">Phosphoprotein</keyword>
<dbReference type="Gene3D" id="3.40.50.2300">
    <property type="match status" value="1"/>
</dbReference>
<feature type="modified residue" description="4-aspartylphosphate" evidence="2">
    <location>
        <position position="64"/>
    </location>
</feature>
<feature type="domain" description="Response regulatory" evidence="3">
    <location>
        <begin position="5"/>
        <end position="141"/>
    </location>
</feature>
<dbReference type="InterPro" id="IPR050595">
    <property type="entry name" value="Bact_response_regulator"/>
</dbReference>
<dbReference type="InterPro" id="IPR001789">
    <property type="entry name" value="Sig_transdc_resp-reg_receiver"/>
</dbReference>
<dbReference type="AlphaFoldDB" id="A0A1F4S8Y1"/>
<dbReference type="Proteomes" id="UP000177905">
    <property type="component" value="Unassembled WGS sequence"/>
</dbReference>
<evidence type="ECO:0000313" key="4">
    <source>
        <dbReference type="EMBL" id="OGC16861.1"/>
    </source>
</evidence>
<comment type="caution">
    <text evidence="4">The sequence shown here is derived from an EMBL/GenBank/DDBJ whole genome shotgun (WGS) entry which is preliminary data.</text>
</comment>
<evidence type="ECO:0000313" key="5">
    <source>
        <dbReference type="Proteomes" id="UP000177905"/>
    </source>
</evidence>
<sequence>MFKPLIMVVDDEKDLADDIADLIKSTGKYDVTVVYSAKEALNKIDQHNWLLGIPKNRINCIILDIKMPEMDGMQFLNKLWKIREEQYPLGSELSQGRDYIPVVILSAWEDKEKWENTPRKLEYLRKPVKEDELFAALDRVMKGRAEYCKMWEEVEQKGRERGFLK</sequence>
<dbReference type="PANTHER" id="PTHR44591">
    <property type="entry name" value="STRESS RESPONSE REGULATOR PROTEIN 1"/>
    <property type="match status" value="1"/>
</dbReference>
<dbReference type="SUPFAM" id="SSF52172">
    <property type="entry name" value="CheY-like"/>
    <property type="match status" value="1"/>
</dbReference>
<proteinExistence type="predicted"/>
<reference evidence="4 5" key="1">
    <citation type="journal article" date="2016" name="Nat. Commun.">
        <title>Thousands of microbial genomes shed light on interconnected biogeochemical processes in an aquifer system.</title>
        <authorList>
            <person name="Anantharaman K."/>
            <person name="Brown C.T."/>
            <person name="Hug L.A."/>
            <person name="Sharon I."/>
            <person name="Castelle C.J."/>
            <person name="Probst A.J."/>
            <person name="Thomas B.C."/>
            <person name="Singh A."/>
            <person name="Wilkins M.J."/>
            <person name="Karaoz U."/>
            <person name="Brodie E.L."/>
            <person name="Williams K.H."/>
            <person name="Hubbard S.S."/>
            <person name="Banfield J.F."/>
        </authorList>
    </citation>
    <scope>NUCLEOTIDE SEQUENCE [LARGE SCALE GENOMIC DNA]</scope>
</reference>
<dbReference type="EMBL" id="MEUA01000001">
    <property type="protein sequence ID" value="OGC16861.1"/>
    <property type="molecule type" value="Genomic_DNA"/>
</dbReference>
<evidence type="ECO:0000256" key="2">
    <source>
        <dbReference type="PROSITE-ProRule" id="PRU00169"/>
    </source>
</evidence>
<organism evidence="4 5">
    <name type="scientific">candidate division WOR-1 bacterium RIFOXYB2_FULL_36_35</name>
    <dbReference type="NCBI Taxonomy" id="1802578"/>
    <lineage>
        <taxon>Bacteria</taxon>
        <taxon>Bacillati</taxon>
        <taxon>Saganbacteria</taxon>
    </lineage>
</organism>
<dbReference type="Pfam" id="PF00072">
    <property type="entry name" value="Response_reg"/>
    <property type="match status" value="1"/>
</dbReference>
<evidence type="ECO:0000259" key="3">
    <source>
        <dbReference type="PROSITE" id="PS50110"/>
    </source>
</evidence>
<name>A0A1F4S8Y1_UNCSA</name>
<dbReference type="SMART" id="SM00448">
    <property type="entry name" value="REC"/>
    <property type="match status" value="1"/>
</dbReference>
<dbReference type="PANTHER" id="PTHR44591:SF23">
    <property type="entry name" value="CHEY SUBFAMILY"/>
    <property type="match status" value="1"/>
</dbReference>
<protein>
    <recommendedName>
        <fullName evidence="3">Response regulatory domain-containing protein</fullName>
    </recommendedName>
</protein>
<gene>
    <name evidence="4" type="ORF">A2290_05040</name>
</gene>
<accession>A0A1F4S8Y1</accession>
<dbReference type="PROSITE" id="PS50110">
    <property type="entry name" value="RESPONSE_REGULATORY"/>
    <property type="match status" value="1"/>
</dbReference>
<dbReference type="GO" id="GO:0000160">
    <property type="term" value="P:phosphorelay signal transduction system"/>
    <property type="evidence" value="ECO:0007669"/>
    <property type="project" value="InterPro"/>
</dbReference>
<evidence type="ECO:0000256" key="1">
    <source>
        <dbReference type="ARBA" id="ARBA00022553"/>
    </source>
</evidence>
<dbReference type="InterPro" id="IPR011006">
    <property type="entry name" value="CheY-like_superfamily"/>
</dbReference>